<dbReference type="Proteomes" id="UP000002640">
    <property type="component" value="Unassembled WGS sequence"/>
</dbReference>
<evidence type="ECO:0000313" key="3">
    <source>
        <dbReference type="Proteomes" id="UP000002640"/>
    </source>
</evidence>
<dbReference type="GeneID" id="20658572"/>
<feature type="transmembrane region" description="Helical" evidence="1">
    <location>
        <begin position="100"/>
        <end position="120"/>
    </location>
</feature>
<accession>G4ZQN8</accession>
<dbReference type="AlphaFoldDB" id="G4ZQN8"/>
<dbReference type="InParanoid" id="G4ZQN8"/>
<feature type="non-terminal residue" evidence="2">
    <location>
        <position position="292"/>
    </location>
</feature>
<keyword evidence="1" id="KW-1133">Transmembrane helix</keyword>
<sequence>MRFALILRSGLQCWKSCMALMMKFCKRLKARWMSLQVELQGSYTIERFHRLNDYSQRVSGKRIVLISLLTPLPCIALSILKEVPPLKPTEAGVLGNWVFFIRAWIVSAFVGGSIPVMVHQDVPRLTMTAPQIVSVALLAGGIAMLFIGVACALTVFPWPFGVLIVGVPMMCVEAFCHLRLADHQLRGDSALWADVKRVLASTQCFLSLPFIYPLYIYGFVSLSGTGQVLFVIVLPIMKLFAKNWMNFTLSGRDDIKPEMIVFVVEVFNSLYISSALQNTSSWASTATVMGSD</sequence>
<evidence type="ECO:0000313" key="2">
    <source>
        <dbReference type="EMBL" id="EGZ15895.1"/>
    </source>
</evidence>
<keyword evidence="1" id="KW-0812">Transmembrane</keyword>
<dbReference type="EMBL" id="JH159155">
    <property type="protein sequence ID" value="EGZ15895.1"/>
    <property type="molecule type" value="Genomic_DNA"/>
</dbReference>
<evidence type="ECO:0000256" key="1">
    <source>
        <dbReference type="SAM" id="Phobius"/>
    </source>
</evidence>
<dbReference type="KEGG" id="psoj:PHYSODRAFT_506113"/>
<feature type="transmembrane region" description="Helical" evidence="1">
    <location>
        <begin position="215"/>
        <end position="237"/>
    </location>
</feature>
<proteinExistence type="predicted"/>
<organism evidence="2 3">
    <name type="scientific">Phytophthora sojae (strain P6497)</name>
    <name type="common">Soybean stem and root rot agent</name>
    <name type="synonym">Phytophthora megasperma f. sp. glycines</name>
    <dbReference type="NCBI Taxonomy" id="1094619"/>
    <lineage>
        <taxon>Eukaryota</taxon>
        <taxon>Sar</taxon>
        <taxon>Stramenopiles</taxon>
        <taxon>Oomycota</taxon>
        <taxon>Peronosporomycetes</taxon>
        <taxon>Peronosporales</taxon>
        <taxon>Peronosporaceae</taxon>
        <taxon>Phytophthora</taxon>
    </lineage>
</organism>
<feature type="transmembrane region" description="Helical" evidence="1">
    <location>
        <begin position="132"/>
        <end position="160"/>
    </location>
</feature>
<protein>
    <submittedName>
        <fullName evidence="2">Uncharacterized protein</fullName>
    </submittedName>
</protein>
<gene>
    <name evidence="2" type="ORF">PHYSODRAFT_506113</name>
</gene>
<keyword evidence="3" id="KW-1185">Reference proteome</keyword>
<feature type="transmembrane region" description="Helical" evidence="1">
    <location>
        <begin position="63"/>
        <end position="80"/>
    </location>
</feature>
<reference evidence="2 3" key="1">
    <citation type="journal article" date="2006" name="Science">
        <title>Phytophthora genome sequences uncover evolutionary origins and mechanisms of pathogenesis.</title>
        <authorList>
            <person name="Tyler B.M."/>
            <person name="Tripathy S."/>
            <person name="Zhang X."/>
            <person name="Dehal P."/>
            <person name="Jiang R.H."/>
            <person name="Aerts A."/>
            <person name="Arredondo F.D."/>
            <person name="Baxter L."/>
            <person name="Bensasson D."/>
            <person name="Beynon J.L."/>
            <person name="Chapman J."/>
            <person name="Damasceno C.M."/>
            <person name="Dorrance A.E."/>
            <person name="Dou D."/>
            <person name="Dickerman A.W."/>
            <person name="Dubchak I.L."/>
            <person name="Garbelotto M."/>
            <person name="Gijzen M."/>
            <person name="Gordon S.G."/>
            <person name="Govers F."/>
            <person name="Grunwald N.J."/>
            <person name="Huang W."/>
            <person name="Ivors K.L."/>
            <person name="Jones R.W."/>
            <person name="Kamoun S."/>
            <person name="Krampis K."/>
            <person name="Lamour K.H."/>
            <person name="Lee M.K."/>
            <person name="McDonald W.H."/>
            <person name="Medina M."/>
            <person name="Meijer H.J."/>
            <person name="Nordberg E.K."/>
            <person name="Maclean D.J."/>
            <person name="Ospina-Giraldo M.D."/>
            <person name="Morris P.F."/>
            <person name="Phuntumart V."/>
            <person name="Putnam N.H."/>
            <person name="Rash S."/>
            <person name="Rose J.K."/>
            <person name="Sakihama Y."/>
            <person name="Salamov A.A."/>
            <person name="Savidor A."/>
            <person name="Scheuring C.F."/>
            <person name="Smith B.M."/>
            <person name="Sobral B.W."/>
            <person name="Terry A."/>
            <person name="Torto-Alalibo T.A."/>
            <person name="Win J."/>
            <person name="Xu Z."/>
            <person name="Zhang H."/>
            <person name="Grigoriev I.V."/>
            <person name="Rokhsar D.S."/>
            <person name="Boore J.L."/>
        </authorList>
    </citation>
    <scope>NUCLEOTIDE SEQUENCE [LARGE SCALE GENOMIC DNA]</scope>
    <source>
        <strain evidence="2 3">P6497</strain>
    </source>
</reference>
<keyword evidence="1" id="KW-0472">Membrane</keyword>
<dbReference type="RefSeq" id="XP_009529644.1">
    <property type="nucleotide sequence ID" value="XM_009531349.1"/>
</dbReference>
<name>G4ZQN8_PHYSP</name>